<feature type="region of interest" description="Disordered" evidence="1">
    <location>
        <begin position="195"/>
        <end position="285"/>
    </location>
</feature>
<evidence type="ECO:0000256" key="1">
    <source>
        <dbReference type="SAM" id="MobiDB-lite"/>
    </source>
</evidence>
<accession>A0A2T7SNX1</accession>
<sequence length="285" mass="30859">MSSSDRVQTVRNAWINALRAEVLRDGVPAELPRIANVGVWIATYADADGGGAFPSRETLGTLAGCAQETVTRCVKVLMAVGMLARRRRPNASSVYQLLIPVSRPDWAAHIHLYTDTRQRKAHAAKKAEQITDVVRKTTSTVRTASVDADRTASMDCVPDSVHGGRSEPPPEGPDSVHGRPRTASMDAFRTASMAGPYQYNHPYGVDPDPDHNMAEPEPQPQVRAGARGENDSSPQPPATTSTSDEPPLTFARCSTCGERMIPDPKRPDRTTHTRCTPIAAERTAS</sequence>
<proteinExistence type="predicted"/>
<organism evidence="2 3">
    <name type="scientific">Streptomyces scopuliridis RB72</name>
    <dbReference type="NCBI Taxonomy" id="1440053"/>
    <lineage>
        <taxon>Bacteria</taxon>
        <taxon>Bacillati</taxon>
        <taxon>Actinomycetota</taxon>
        <taxon>Actinomycetes</taxon>
        <taxon>Kitasatosporales</taxon>
        <taxon>Streptomycetaceae</taxon>
        <taxon>Streptomyces</taxon>
    </lineage>
</organism>
<dbReference type="Proteomes" id="UP000245992">
    <property type="component" value="Unassembled WGS sequence"/>
</dbReference>
<evidence type="ECO:0008006" key="4">
    <source>
        <dbReference type="Google" id="ProtNLM"/>
    </source>
</evidence>
<dbReference type="OrthoDB" id="4325316at2"/>
<gene>
    <name evidence="2" type="ORF">Y717_10545</name>
</gene>
<evidence type="ECO:0000313" key="3">
    <source>
        <dbReference type="Proteomes" id="UP000245992"/>
    </source>
</evidence>
<evidence type="ECO:0000313" key="2">
    <source>
        <dbReference type="EMBL" id="PVE04625.1"/>
    </source>
</evidence>
<feature type="compositionally biased region" description="Basic and acidic residues" evidence="1">
    <location>
        <begin position="260"/>
        <end position="271"/>
    </location>
</feature>
<dbReference type="STRING" id="1440053.GCA_000718095_03387"/>
<dbReference type="EMBL" id="AZSP01000384">
    <property type="protein sequence ID" value="PVE04625.1"/>
    <property type="molecule type" value="Genomic_DNA"/>
</dbReference>
<dbReference type="RefSeq" id="WP_030352447.1">
    <property type="nucleotide sequence ID" value="NZ_AZSP01000384.1"/>
</dbReference>
<dbReference type="AlphaFoldDB" id="A0A2T7SNX1"/>
<feature type="region of interest" description="Disordered" evidence="1">
    <location>
        <begin position="137"/>
        <end position="181"/>
    </location>
</feature>
<reference evidence="2 3" key="1">
    <citation type="submission" date="2013-12" db="EMBL/GenBank/DDBJ databases">
        <title>Annotated genome of Streptomyces scopuliridis.</title>
        <authorList>
            <person name="Olson J.B."/>
        </authorList>
    </citation>
    <scope>NUCLEOTIDE SEQUENCE [LARGE SCALE GENOMIC DNA]</scope>
    <source>
        <strain evidence="2 3">RB72</strain>
    </source>
</reference>
<keyword evidence="3" id="KW-1185">Reference proteome</keyword>
<protein>
    <recommendedName>
        <fullName evidence="4">Helix-turn-helix domain-containing protein</fullName>
    </recommendedName>
</protein>
<name>A0A2T7SNX1_9ACTN</name>
<comment type="caution">
    <text evidence="2">The sequence shown here is derived from an EMBL/GenBank/DDBJ whole genome shotgun (WGS) entry which is preliminary data.</text>
</comment>